<dbReference type="GO" id="GO:0005737">
    <property type="term" value="C:cytoplasm"/>
    <property type="evidence" value="ECO:0007669"/>
    <property type="project" value="TreeGrafter"/>
</dbReference>
<dbReference type="EMBL" id="KN880723">
    <property type="protein sequence ID" value="KIY63085.1"/>
    <property type="molecule type" value="Genomic_DNA"/>
</dbReference>
<proteinExistence type="predicted"/>
<dbReference type="Proteomes" id="UP000054007">
    <property type="component" value="Unassembled WGS sequence"/>
</dbReference>
<evidence type="ECO:0000259" key="1">
    <source>
        <dbReference type="PROSITE" id="PS50404"/>
    </source>
</evidence>
<evidence type="ECO:0000313" key="2">
    <source>
        <dbReference type="EMBL" id="KIY63085.1"/>
    </source>
</evidence>
<gene>
    <name evidence="2" type="ORF">CYLTODRAFT_382775</name>
</gene>
<dbReference type="OrthoDB" id="202840at2759"/>
<dbReference type="CDD" id="cd00299">
    <property type="entry name" value="GST_C_family"/>
    <property type="match status" value="1"/>
</dbReference>
<dbReference type="InterPro" id="IPR004045">
    <property type="entry name" value="Glutathione_S-Trfase_N"/>
</dbReference>
<dbReference type="Gene3D" id="3.40.30.10">
    <property type="entry name" value="Glutaredoxin"/>
    <property type="match status" value="1"/>
</dbReference>
<reference evidence="2 3" key="1">
    <citation type="journal article" date="2015" name="Fungal Genet. Biol.">
        <title>Evolution of novel wood decay mechanisms in Agaricales revealed by the genome sequences of Fistulina hepatica and Cylindrobasidium torrendii.</title>
        <authorList>
            <person name="Floudas D."/>
            <person name="Held B.W."/>
            <person name="Riley R."/>
            <person name="Nagy L.G."/>
            <person name="Koehler G."/>
            <person name="Ransdell A.S."/>
            <person name="Younus H."/>
            <person name="Chow J."/>
            <person name="Chiniquy J."/>
            <person name="Lipzen A."/>
            <person name="Tritt A."/>
            <person name="Sun H."/>
            <person name="Haridas S."/>
            <person name="LaButti K."/>
            <person name="Ohm R.A."/>
            <person name="Kues U."/>
            <person name="Blanchette R.A."/>
            <person name="Grigoriev I.V."/>
            <person name="Minto R.E."/>
            <person name="Hibbett D.S."/>
        </authorList>
    </citation>
    <scope>NUCLEOTIDE SEQUENCE [LARGE SCALE GENOMIC DNA]</scope>
    <source>
        <strain evidence="2 3">FP15055 ss-10</strain>
    </source>
</reference>
<dbReference type="CDD" id="cd00570">
    <property type="entry name" value="GST_N_family"/>
    <property type="match status" value="1"/>
</dbReference>
<protein>
    <recommendedName>
        <fullName evidence="1">GST N-terminal domain-containing protein</fullName>
    </recommendedName>
</protein>
<dbReference type="InterPro" id="IPR036282">
    <property type="entry name" value="Glutathione-S-Trfase_C_sf"/>
</dbReference>
<dbReference type="PANTHER" id="PTHR43968">
    <property type="match status" value="1"/>
</dbReference>
<dbReference type="InterPro" id="IPR050983">
    <property type="entry name" value="GST_Omega/HSP26"/>
</dbReference>
<dbReference type="STRING" id="1314674.A0A0D7AYM1"/>
<dbReference type="InterPro" id="IPR040079">
    <property type="entry name" value="Glutathione_S-Trfase"/>
</dbReference>
<feature type="domain" description="GST N-terminal" evidence="1">
    <location>
        <begin position="3"/>
        <end position="94"/>
    </location>
</feature>
<sequence>MSEQITLYSATVCPYAHRAELALKEVGVDFKRYEIDLNNKPDWYAPKINRASKVPALAYGGPDVPPDQPSPDSTKIPESLVLLQLIPELYPGRSTLIPKDPIVLAQARVFIETFTNAFMPAWSAFLFKNADDAEEQMRAALQWVMKAKTHKYAVSDEFTIADAAIGPFLARLELFLANDVGKFTEGRGSKFITALRADESFKPFWDYLDLIKGRESFKKTWSPDVVLAQMKTRL</sequence>
<name>A0A0D7AYM1_9AGAR</name>
<dbReference type="AlphaFoldDB" id="A0A0D7AYM1"/>
<dbReference type="SUPFAM" id="SSF47616">
    <property type="entry name" value="GST C-terminal domain-like"/>
    <property type="match status" value="1"/>
</dbReference>
<organism evidence="2 3">
    <name type="scientific">Cylindrobasidium torrendii FP15055 ss-10</name>
    <dbReference type="NCBI Taxonomy" id="1314674"/>
    <lineage>
        <taxon>Eukaryota</taxon>
        <taxon>Fungi</taxon>
        <taxon>Dikarya</taxon>
        <taxon>Basidiomycota</taxon>
        <taxon>Agaricomycotina</taxon>
        <taxon>Agaricomycetes</taxon>
        <taxon>Agaricomycetidae</taxon>
        <taxon>Agaricales</taxon>
        <taxon>Marasmiineae</taxon>
        <taxon>Physalacriaceae</taxon>
        <taxon>Cylindrobasidium</taxon>
    </lineage>
</organism>
<dbReference type="InterPro" id="IPR036249">
    <property type="entry name" value="Thioredoxin-like_sf"/>
</dbReference>
<dbReference type="PROSITE" id="PS50404">
    <property type="entry name" value="GST_NTER"/>
    <property type="match status" value="1"/>
</dbReference>
<dbReference type="PANTHER" id="PTHR43968:SF6">
    <property type="entry name" value="GLUTATHIONE S-TRANSFERASE OMEGA"/>
    <property type="match status" value="1"/>
</dbReference>
<dbReference type="Gene3D" id="1.20.1050.10">
    <property type="match status" value="1"/>
</dbReference>
<keyword evidence="3" id="KW-1185">Reference proteome</keyword>
<dbReference type="Pfam" id="PF13417">
    <property type="entry name" value="GST_N_3"/>
    <property type="match status" value="1"/>
</dbReference>
<evidence type="ECO:0000313" key="3">
    <source>
        <dbReference type="Proteomes" id="UP000054007"/>
    </source>
</evidence>
<dbReference type="SUPFAM" id="SSF52833">
    <property type="entry name" value="Thioredoxin-like"/>
    <property type="match status" value="1"/>
</dbReference>
<dbReference type="SFLD" id="SFLDG00358">
    <property type="entry name" value="Main_(cytGST)"/>
    <property type="match status" value="1"/>
</dbReference>
<dbReference type="SFLD" id="SFLDS00019">
    <property type="entry name" value="Glutathione_Transferase_(cytos"/>
    <property type="match status" value="1"/>
</dbReference>
<accession>A0A0D7AYM1</accession>